<dbReference type="OrthoDB" id="15544at2"/>
<gene>
    <name evidence="3" type="ORF">Y5S_03416</name>
</gene>
<dbReference type="STRING" id="1177154.Y5S_03416"/>
<organism evidence="3 4">
    <name type="scientific">Alcanivorax nanhaiticus</name>
    <dbReference type="NCBI Taxonomy" id="1177154"/>
    <lineage>
        <taxon>Bacteria</taxon>
        <taxon>Pseudomonadati</taxon>
        <taxon>Pseudomonadota</taxon>
        <taxon>Gammaproteobacteria</taxon>
        <taxon>Oceanospirillales</taxon>
        <taxon>Alcanivoracaceae</taxon>
        <taxon>Alcanivorax</taxon>
    </lineage>
</organism>
<dbReference type="RefSeq" id="WP_035234777.1">
    <property type="nucleotide sequence ID" value="NZ_ARXV01000018.1"/>
</dbReference>
<feature type="compositionally biased region" description="Basic and acidic residues" evidence="1">
    <location>
        <begin position="166"/>
        <end position="175"/>
    </location>
</feature>
<dbReference type="EMBL" id="ARXV01000018">
    <property type="protein sequence ID" value="KGD63430.1"/>
    <property type="molecule type" value="Genomic_DNA"/>
</dbReference>
<sequence>MRGAWDNLNPKHKRWVAIGLGGVVIFSVVALFSGGEPSERKKTSREDSIRHILTDTNTREVGIDALSADLKLVTRENETLRRDLERFKEEVARNSGQASADKALSRDLARMQEELEKLKDRNKELAEEVKKGNSAASEGETDPRARGATPVNTASAPAPAGADGELDYKNPEDFFKNAPVPDTKAEDAENERGARGQAPKPKGLTIASYSSSSAEDEEVADVDGKDDEMFMPAGSIITGVLINGMDAPTAQGARQDPFPATLRIQKEAILPNRFRADIRECFLIISGYGDLSSERAYLRGETLSCVKDNGDVIETPFDAYAVGEDGKAGIRGRLVSKQGQIIAKSLMAGFLSGAAEAFDVNAVPTLNLENTGRTQYQQTDFTGTLAQGAAAKGASNALDRIAQFYIQMAEGIFPVIEIDAGRQVEIIVTKGSSLRVRGSKAE</sequence>
<dbReference type="Pfam" id="PF03743">
    <property type="entry name" value="TrbI"/>
    <property type="match status" value="1"/>
</dbReference>
<feature type="compositionally biased region" description="Basic and acidic residues" evidence="1">
    <location>
        <begin position="119"/>
        <end position="131"/>
    </location>
</feature>
<keyword evidence="2" id="KW-0812">Transmembrane</keyword>
<keyword evidence="4" id="KW-1185">Reference proteome</keyword>
<evidence type="ECO:0000313" key="4">
    <source>
        <dbReference type="Proteomes" id="UP000029444"/>
    </source>
</evidence>
<dbReference type="AlphaFoldDB" id="A0A095ULM8"/>
<name>A0A095ULM8_9GAMM</name>
<accession>A0A095ULM8</accession>
<evidence type="ECO:0000313" key="3">
    <source>
        <dbReference type="EMBL" id="KGD63430.1"/>
    </source>
</evidence>
<reference evidence="3 4" key="1">
    <citation type="submission" date="2012-09" db="EMBL/GenBank/DDBJ databases">
        <title>Genome Sequence of alkane-degrading Bacterium Alcanivorax sp. 19-m-6.</title>
        <authorList>
            <person name="Lai Q."/>
            <person name="Shao Z."/>
        </authorList>
    </citation>
    <scope>NUCLEOTIDE SEQUENCE [LARGE SCALE GENOMIC DNA]</scope>
    <source>
        <strain evidence="3 4">19-m-6</strain>
    </source>
</reference>
<evidence type="ECO:0000256" key="1">
    <source>
        <dbReference type="SAM" id="MobiDB-lite"/>
    </source>
</evidence>
<dbReference type="CDD" id="cd16430">
    <property type="entry name" value="TraB"/>
    <property type="match status" value="1"/>
</dbReference>
<evidence type="ECO:0000256" key="2">
    <source>
        <dbReference type="SAM" id="Phobius"/>
    </source>
</evidence>
<dbReference type="eggNOG" id="COG2433">
    <property type="taxonomic scope" value="Bacteria"/>
</dbReference>
<keyword evidence="2" id="KW-1133">Transmembrane helix</keyword>
<proteinExistence type="predicted"/>
<comment type="caution">
    <text evidence="3">The sequence shown here is derived from an EMBL/GenBank/DDBJ whole genome shotgun (WGS) entry which is preliminary data.</text>
</comment>
<protein>
    <submittedName>
        <fullName evidence="3">Putative type IV conjugative transfer system protein TraB</fullName>
    </submittedName>
</protein>
<dbReference type="Proteomes" id="UP000029444">
    <property type="component" value="Unassembled WGS sequence"/>
</dbReference>
<feature type="compositionally biased region" description="Basic and acidic residues" evidence="1">
    <location>
        <begin position="183"/>
        <end position="194"/>
    </location>
</feature>
<feature type="transmembrane region" description="Helical" evidence="2">
    <location>
        <begin position="15"/>
        <end position="35"/>
    </location>
</feature>
<dbReference type="PATRIC" id="fig|1177154.3.peg.3424"/>
<feature type="region of interest" description="Disordered" evidence="1">
    <location>
        <begin position="119"/>
        <end position="219"/>
    </location>
</feature>
<keyword evidence="2" id="KW-0472">Membrane</keyword>
<dbReference type="InterPro" id="IPR005498">
    <property type="entry name" value="T4SS_VirB10/TraB/TrbI"/>
</dbReference>